<evidence type="ECO:0000256" key="2">
    <source>
        <dbReference type="ARBA" id="ARBA00023043"/>
    </source>
</evidence>
<evidence type="ECO:0000313" key="5">
    <source>
        <dbReference type="EMBL" id="JAN42421.1"/>
    </source>
</evidence>
<dbReference type="Pfam" id="PF07525">
    <property type="entry name" value="SOCS_box"/>
    <property type="match status" value="1"/>
</dbReference>
<dbReference type="SMART" id="SM00253">
    <property type="entry name" value="SOCS"/>
    <property type="match status" value="1"/>
</dbReference>
<evidence type="ECO:0000313" key="6">
    <source>
        <dbReference type="EMBL" id="KZS10281.1"/>
    </source>
</evidence>
<keyword evidence="2 3" id="KW-0040">ANK repeat</keyword>
<dbReference type="OrthoDB" id="3246549at2759"/>
<dbReference type="SUPFAM" id="SSF158235">
    <property type="entry name" value="SOCS box-like"/>
    <property type="match status" value="1"/>
</dbReference>
<keyword evidence="7" id="KW-1185">Reference proteome</keyword>
<dbReference type="Gene3D" id="1.25.40.20">
    <property type="entry name" value="Ankyrin repeat-containing domain"/>
    <property type="match status" value="3"/>
</dbReference>
<proteinExistence type="predicted"/>
<dbReference type="EMBL" id="GDIQ01052316">
    <property type="protein sequence ID" value="JAN42421.1"/>
    <property type="molecule type" value="Transcribed_RNA"/>
</dbReference>
<dbReference type="SMART" id="SM00248">
    <property type="entry name" value="ANK"/>
    <property type="match status" value="9"/>
</dbReference>
<sequence>MIIKPYFWSCNQLIISTSKKLINQSVQQGLPLSTMGSALSSFFQSGSNLLPGNHRGMSEHSKQIVRTVFHALRANPRVTVQRLEGLLCQIPKGENILLAHNEEGYNLLQKCVGLNNVDMVRWILTRNIDINRGACSLPLHIACLKGYEDIVELLLKHGGRIDVEARMCWPGPHNQNCEERFKNSVPDESLADRSSDKLQSAIYYGIDGDQVEILELLTQQGDDHWLPWQQKRPLLHIACERGAWSCVKYLVAERPEEINQCYDEYYPLHQAALHDTRFVELLVACGAQTTVRTATQQMTVLHVLFLLGKKSAEDTLQTAKLLLDHGLRELINEADSLGNTPLHALIVRYALEEAKYGYGYGFSGGYGDHRQEEPQPWNKWDMLHIVRYLIHQGAGPSINQSGNSALACVLRHVRDWEFRYELLDMLLQHGGNPNVVGRDGSVPLMVCLVPLINKDPLHHFTHTMKVFYLNCVRLLCKHGAHTNCSSRSNLTPLHVLVFTASENIALNREEEKAQAFAFIRQLLVILLQHGLDPNVRFSQRTQHILLSLMDMVMNARSPADLDHVYALTLTLLQYRADPNVHIATTEPMICHSQSSVFLKKSSHQVLYYYVQVILRREELLLDPDQRYSRIIILYYMAMEHRPLYACLKLLYTQAGLVPMRSALCRLIRQLYSHPRTLKQMCRVTIYNAVGRCSALSVNKLPLPGPLKEYLLSFDP</sequence>
<evidence type="ECO:0000313" key="7">
    <source>
        <dbReference type="Proteomes" id="UP000076858"/>
    </source>
</evidence>
<dbReference type="SUPFAM" id="SSF48403">
    <property type="entry name" value="Ankyrin repeat"/>
    <property type="match status" value="2"/>
</dbReference>
<gene>
    <name evidence="6" type="ORF">APZ42_025276</name>
</gene>
<evidence type="ECO:0000256" key="1">
    <source>
        <dbReference type="ARBA" id="ARBA00022737"/>
    </source>
</evidence>
<dbReference type="GO" id="GO:0035556">
    <property type="term" value="P:intracellular signal transduction"/>
    <property type="evidence" value="ECO:0007669"/>
    <property type="project" value="InterPro"/>
</dbReference>
<dbReference type="InterPro" id="IPR036770">
    <property type="entry name" value="Ankyrin_rpt-contain_sf"/>
</dbReference>
<name>A0A0P5YE80_9CRUS</name>
<dbReference type="STRING" id="35525.A0A0P5YE80"/>
<dbReference type="AlphaFoldDB" id="A0A0P5YE80"/>
<dbReference type="Gene3D" id="1.10.750.20">
    <property type="entry name" value="SOCS box"/>
    <property type="match status" value="1"/>
</dbReference>
<evidence type="ECO:0000259" key="4">
    <source>
        <dbReference type="PROSITE" id="PS50225"/>
    </source>
</evidence>
<dbReference type="PROSITE" id="PS50088">
    <property type="entry name" value="ANK_REPEAT"/>
    <property type="match status" value="1"/>
</dbReference>
<dbReference type="PANTHER" id="PTHR24198:SF165">
    <property type="entry name" value="ANKYRIN REPEAT-CONTAINING PROTEIN-RELATED"/>
    <property type="match status" value="1"/>
</dbReference>
<evidence type="ECO:0000256" key="3">
    <source>
        <dbReference type="PROSITE-ProRule" id="PRU00023"/>
    </source>
</evidence>
<dbReference type="Pfam" id="PF12796">
    <property type="entry name" value="Ank_2"/>
    <property type="match status" value="2"/>
</dbReference>
<dbReference type="EMBL" id="LRGB01001863">
    <property type="protein sequence ID" value="KZS10281.1"/>
    <property type="molecule type" value="Genomic_DNA"/>
</dbReference>
<dbReference type="InterPro" id="IPR036036">
    <property type="entry name" value="SOCS_box-like_dom_sf"/>
</dbReference>
<dbReference type="CDD" id="cd03587">
    <property type="entry name" value="SOCS"/>
    <property type="match status" value="1"/>
</dbReference>
<dbReference type="SMART" id="SM00969">
    <property type="entry name" value="SOCS_box"/>
    <property type="match status" value="1"/>
</dbReference>
<dbReference type="PROSITE" id="PS50297">
    <property type="entry name" value="ANK_REP_REGION"/>
    <property type="match status" value="1"/>
</dbReference>
<keyword evidence="1" id="KW-0677">Repeat</keyword>
<dbReference type="InterPro" id="IPR002110">
    <property type="entry name" value="Ankyrin_rpt"/>
</dbReference>
<feature type="domain" description="SOCS box" evidence="4">
    <location>
        <begin position="662"/>
        <end position="715"/>
    </location>
</feature>
<reference evidence="5" key="1">
    <citation type="submission" date="2015-10" db="EMBL/GenBank/DDBJ databases">
        <title>EvidentialGene: Evidence-directed Construction of Complete mRNA Transcriptomes without Genomes.</title>
        <authorList>
            <person name="Gilbert D.G."/>
        </authorList>
    </citation>
    <scope>NUCLEOTIDE SEQUENCE</scope>
</reference>
<accession>A0A0P5YE80</accession>
<protein>
    <submittedName>
        <fullName evidence="5">Ankyrin repeat and SOCS box protein</fullName>
    </submittedName>
</protein>
<dbReference type="PANTHER" id="PTHR24198">
    <property type="entry name" value="ANKYRIN REPEAT AND PROTEIN KINASE DOMAIN-CONTAINING PROTEIN"/>
    <property type="match status" value="1"/>
</dbReference>
<dbReference type="Proteomes" id="UP000076858">
    <property type="component" value="Unassembled WGS sequence"/>
</dbReference>
<reference evidence="6 7" key="2">
    <citation type="submission" date="2016-03" db="EMBL/GenBank/DDBJ databases">
        <title>EvidentialGene: Evidence-directed Construction of Genes on Genomes.</title>
        <authorList>
            <person name="Gilbert D.G."/>
            <person name="Choi J.-H."/>
            <person name="Mockaitis K."/>
            <person name="Colbourne J."/>
            <person name="Pfrender M."/>
        </authorList>
    </citation>
    <scope>NUCLEOTIDE SEQUENCE [LARGE SCALE GENOMIC DNA]</scope>
    <source>
        <strain evidence="6 7">Xinb3</strain>
        <tissue evidence="6">Complete organism</tissue>
    </source>
</reference>
<feature type="repeat" description="ANK" evidence="3">
    <location>
        <begin position="138"/>
        <end position="166"/>
    </location>
</feature>
<dbReference type="PROSITE" id="PS50225">
    <property type="entry name" value="SOCS"/>
    <property type="match status" value="1"/>
</dbReference>
<organism evidence="6 7">
    <name type="scientific">Daphnia magna</name>
    <dbReference type="NCBI Taxonomy" id="35525"/>
    <lineage>
        <taxon>Eukaryota</taxon>
        <taxon>Metazoa</taxon>
        <taxon>Ecdysozoa</taxon>
        <taxon>Arthropoda</taxon>
        <taxon>Crustacea</taxon>
        <taxon>Branchiopoda</taxon>
        <taxon>Diplostraca</taxon>
        <taxon>Cladocera</taxon>
        <taxon>Anomopoda</taxon>
        <taxon>Daphniidae</taxon>
        <taxon>Daphnia</taxon>
    </lineage>
</organism>
<dbReference type="InterPro" id="IPR001496">
    <property type="entry name" value="SOCS_box"/>
</dbReference>